<keyword evidence="3" id="KW-1185">Reference proteome</keyword>
<dbReference type="Proteomes" id="UP000467840">
    <property type="component" value="Chromosome 11"/>
</dbReference>
<evidence type="ECO:0000313" key="3">
    <source>
        <dbReference type="Proteomes" id="UP000467840"/>
    </source>
</evidence>
<comment type="caution">
    <text evidence="2">The sequence shown here is derived from an EMBL/GenBank/DDBJ whole genome shotgun (WGS) entry which is preliminary data.</text>
</comment>
<organism evidence="2 3">
    <name type="scientific">Hevea brasiliensis</name>
    <name type="common">Para rubber tree</name>
    <name type="synonym">Siphonia brasiliensis</name>
    <dbReference type="NCBI Taxonomy" id="3981"/>
    <lineage>
        <taxon>Eukaryota</taxon>
        <taxon>Viridiplantae</taxon>
        <taxon>Streptophyta</taxon>
        <taxon>Embryophyta</taxon>
        <taxon>Tracheophyta</taxon>
        <taxon>Spermatophyta</taxon>
        <taxon>Magnoliopsida</taxon>
        <taxon>eudicotyledons</taxon>
        <taxon>Gunneridae</taxon>
        <taxon>Pentapetalae</taxon>
        <taxon>rosids</taxon>
        <taxon>fabids</taxon>
        <taxon>Malpighiales</taxon>
        <taxon>Euphorbiaceae</taxon>
        <taxon>Crotonoideae</taxon>
        <taxon>Micrandreae</taxon>
        <taxon>Hevea</taxon>
    </lineage>
</organism>
<evidence type="ECO:0000313" key="2">
    <source>
        <dbReference type="EMBL" id="KAF2323778.1"/>
    </source>
</evidence>
<protein>
    <submittedName>
        <fullName evidence="2">Uncharacterized protein</fullName>
    </submittedName>
</protein>
<feature type="region of interest" description="Disordered" evidence="1">
    <location>
        <begin position="39"/>
        <end position="93"/>
    </location>
</feature>
<reference evidence="2 3" key="1">
    <citation type="journal article" date="2020" name="Mol. Plant">
        <title>The Chromosome-Based Rubber Tree Genome Provides New Insights into Spurge Genome Evolution and Rubber Biosynthesis.</title>
        <authorList>
            <person name="Liu J."/>
            <person name="Shi C."/>
            <person name="Shi C.C."/>
            <person name="Li W."/>
            <person name="Zhang Q.J."/>
            <person name="Zhang Y."/>
            <person name="Li K."/>
            <person name="Lu H.F."/>
            <person name="Shi C."/>
            <person name="Zhu S.T."/>
            <person name="Xiao Z.Y."/>
            <person name="Nan H."/>
            <person name="Yue Y."/>
            <person name="Zhu X.G."/>
            <person name="Wu Y."/>
            <person name="Hong X.N."/>
            <person name="Fan G.Y."/>
            <person name="Tong Y."/>
            <person name="Zhang D."/>
            <person name="Mao C.L."/>
            <person name="Liu Y.L."/>
            <person name="Hao S.J."/>
            <person name="Liu W.Q."/>
            <person name="Lv M.Q."/>
            <person name="Zhang H.B."/>
            <person name="Liu Y."/>
            <person name="Hu-Tang G.R."/>
            <person name="Wang J.P."/>
            <person name="Wang J.H."/>
            <person name="Sun Y.H."/>
            <person name="Ni S.B."/>
            <person name="Chen W.B."/>
            <person name="Zhang X.C."/>
            <person name="Jiao Y.N."/>
            <person name="Eichler E.E."/>
            <person name="Li G.H."/>
            <person name="Liu X."/>
            <person name="Gao L.Z."/>
        </authorList>
    </citation>
    <scope>NUCLEOTIDE SEQUENCE [LARGE SCALE GENOMIC DNA]</scope>
    <source>
        <strain evidence="3">cv. GT1</strain>
        <tissue evidence="2">Leaf</tissue>
    </source>
</reference>
<sequence length="93" mass="10250">MSLYPKEEAGLMNYQFEQHYSSNISAPANRAVDGTLDASKSEEAKEMDGIESVRNGDLPLESQLNGERDAKINPNDENGVASESTNEEKQTKE</sequence>
<gene>
    <name evidence="2" type="ORF">GH714_036892</name>
</gene>
<dbReference type="AlphaFoldDB" id="A0A6A6NF63"/>
<feature type="compositionally biased region" description="Basic and acidic residues" evidence="1">
    <location>
        <begin position="39"/>
        <end position="48"/>
    </location>
</feature>
<accession>A0A6A6NF63</accession>
<proteinExistence type="predicted"/>
<dbReference type="EMBL" id="JAAGAX010000002">
    <property type="protein sequence ID" value="KAF2323778.1"/>
    <property type="molecule type" value="Genomic_DNA"/>
</dbReference>
<name>A0A6A6NF63_HEVBR</name>
<evidence type="ECO:0000256" key="1">
    <source>
        <dbReference type="SAM" id="MobiDB-lite"/>
    </source>
</evidence>